<protein>
    <submittedName>
        <fullName evidence="8">Aldo/keto reductase</fullName>
    </submittedName>
</protein>
<dbReference type="InterPro" id="IPR020471">
    <property type="entry name" value="AKR"/>
</dbReference>
<evidence type="ECO:0000256" key="4">
    <source>
        <dbReference type="PIRSR" id="PIRSR000097-1"/>
    </source>
</evidence>
<dbReference type="Proteomes" id="UP000199263">
    <property type="component" value="Unassembled WGS sequence"/>
</dbReference>
<dbReference type="CDD" id="cd19157">
    <property type="entry name" value="AKR_AKR5G1-3"/>
    <property type="match status" value="1"/>
</dbReference>
<evidence type="ECO:0000313" key="9">
    <source>
        <dbReference type="Proteomes" id="UP000199263"/>
    </source>
</evidence>
<evidence type="ECO:0000313" key="8">
    <source>
        <dbReference type="EMBL" id="SFC76247.1"/>
    </source>
</evidence>
<comment type="similarity">
    <text evidence="1">Belongs to the aldo/keto reductase family.</text>
</comment>
<dbReference type="FunFam" id="3.20.20.100:FF:000015">
    <property type="entry name" value="Oxidoreductase, aldo/keto reductase family"/>
    <property type="match status" value="1"/>
</dbReference>
<evidence type="ECO:0000256" key="6">
    <source>
        <dbReference type="PIRSR" id="PIRSR000097-3"/>
    </source>
</evidence>
<dbReference type="PANTHER" id="PTHR43827">
    <property type="entry name" value="2,5-DIKETO-D-GLUCONIC ACID REDUCTASE"/>
    <property type="match status" value="1"/>
</dbReference>
<dbReference type="STRING" id="119641.SAMN05421842_10922"/>
<gene>
    <name evidence="8" type="ORF">SAMN05421842_10922</name>
</gene>
<dbReference type="SUPFAM" id="SSF51430">
    <property type="entry name" value="NAD(P)-linked oxidoreductase"/>
    <property type="match status" value="1"/>
</dbReference>
<dbReference type="InterPro" id="IPR036812">
    <property type="entry name" value="NAD(P)_OxRdtase_dom_sf"/>
</dbReference>
<dbReference type="OrthoDB" id="9804790at2"/>
<keyword evidence="9" id="KW-1185">Reference proteome</keyword>
<dbReference type="AlphaFoldDB" id="A0A1I1LSM7"/>
<dbReference type="GO" id="GO:0016616">
    <property type="term" value="F:oxidoreductase activity, acting on the CH-OH group of donors, NAD or NADP as acceptor"/>
    <property type="evidence" value="ECO:0007669"/>
    <property type="project" value="UniProtKB-ARBA"/>
</dbReference>
<dbReference type="PROSITE" id="PS00062">
    <property type="entry name" value="ALDOKETO_REDUCTASE_2"/>
    <property type="match status" value="1"/>
</dbReference>
<evidence type="ECO:0000256" key="2">
    <source>
        <dbReference type="ARBA" id="ARBA00022857"/>
    </source>
</evidence>
<sequence length="281" mass="32751">MQDIKSYVILNNGVKMPWLGFGTYKSENGDKLIESVKEALRIGYRHIDTASFYDNEEAVGIAIKESGVPREEIFLVSKLWNSDQGYEKTIQAFKTSIKKLETDYLDLYLIHWPQSLNKETWKALEKLYKEGYIRAIGVSNFTSTQLQDLLEDAEIIPTVNQVEFHPQLAQSELREFCKKHNIQLEAWSPLMRGLIFKNPLFQNFSQKYKRTISQMVLRWDLQMGVVTIPKSTTLTRIKENADIFDFEISKEDMKKIEQLNNGFRIGMNPDEVYAYPEIVKE</sequence>
<accession>A0A1I1LSM7</accession>
<dbReference type="InterPro" id="IPR018170">
    <property type="entry name" value="Aldo/ket_reductase_CS"/>
</dbReference>
<name>A0A1I1LSM7_9CLOT</name>
<feature type="site" description="Lowers pKa of active site Tyr" evidence="6">
    <location>
        <position position="78"/>
    </location>
</feature>
<dbReference type="PROSITE" id="PS00063">
    <property type="entry name" value="ALDOKETO_REDUCTASE_3"/>
    <property type="match status" value="1"/>
</dbReference>
<feature type="domain" description="NADP-dependent oxidoreductase" evidence="7">
    <location>
        <begin position="19"/>
        <end position="260"/>
    </location>
</feature>
<feature type="active site" description="Proton donor" evidence="4">
    <location>
        <position position="53"/>
    </location>
</feature>
<evidence type="ECO:0000256" key="5">
    <source>
        <dbReference type="PIRSR" id="PIRSR000097-2"/>
    </source>
</evidence>
<evidence type="ECO:0000256" key="1">
    <source>
        <dbReference type="ARBA" id="ARBA00007905"/>
    </source>
</evidence>
<evidence type="ECO:0000259" key="7">
    <source>
        <dbReference type="Pfam" id="PF00248"/>
    </source>
</evidence>
<dbReference type="PIRSF" id="PIRSF000097">
    <property type="entry name" value="AKR"/>
    <property type="match status" value="1"/>
</dbReference>
<evidence type="ECO:0000256" key="3">
    <source>
        <dbReference type="ARBA" id="ARBA00023002"/>
    </source>
</evidence>
<proteinExistence type="inferred from homology"/>
<reference evidence="8 9" key="1">
    <citation type="submission" date="2016-10" db="EMBL/GenBank/DDBJ databases">
        <authorList>
            <person name="de Groot N.N."/>
        </authorList>
    </citation>
    <scope>NUCLEOTIDE SEQUENCE [LARGE SCALE GENOMIC DNA]</scope>
    <source>
        <strain evidence="8 9">DSM 12992</strain>
    </source>
</reference>
<keyword evidence="3" id="KW-0560">Oxidoreductase</keyword>
<dbReference type="RefSeq" id="WP_090090521.1">
    <property type="nucleotide sequence ID" value="NZ_FOMG01000009.1"/>
</dbReference>
<dbReference type="PRINTS" id="PR00069">
    <property type="entry name" value="ALDKETRDTASE"/>
</dbReference>
<dbReference type="InterPro" id="IPR044500">
    <property type="entry name" value="AKR5G"/>
</dbReference>
<dbReference type="PROSITE" id="PS00798">
    <property type="entry name" value="ALDOKETO_REDUCTASE_1"/>
    <property type="match status" value="1"/>
</dbReference>
<dbReference type="PANTHER" id="PTHR43827:SF3">
    <property type="entry name" value="NADP-DEPENDENT OXIDOREDUCTASE DOMAIN-CONTAINING PROTEIN"/>
    <property type="match status" value="1"/>
</dbReference>
<feature type="binding site" evidence="5">
    <location>
        <position position="111"/>
    </location>
    <ligand>
        <name>substrate</name>
    </ligand>
</feature>
<dbReference type="Gene3D" id="3.20.20.100">
    <property type="entry name" value="NADP-dependent oxidoreductase domain"/>
    <property type="match status" value="1"/>
</dbReference>
<keyword evidence="2" id="KW-0521">NADP</keyword>
<dbReference type="Pfam" id="PF00248">
    <property type="entry name" value="Aldo_ket_red"/>
    <property type="match status" value="1"/>
</dbReference>
<organism evidence="8 9">
    <name type="scientific">Clostridium uliginosum</name>
    <dbReference type="NCBI Taxonomy" id="119641"/>
    <lineage>
        <taxon>Bacteria</taxon>
        <taxon>Bacillati</taxon>
        <taxon>Bacillota</taxon>
        <taxon>Clostridia</taxon>
        <taxon>Eubacteriales</taxon>
        <taxon>Clostridiaceae</taxon>
        <taxon>Clostridium</taxon>
    </lineage>
</organism>
<dbReference type="EMBL" id="FOMG01000009">
    <property type="protein sequence ID" value="SFC76247.1"/>
    <property type="molecule type" value="Genomic_DNA"/>
</dbReference>
<dbReference type="InterPro" id="IPR023210">
    <property type="entry name" value="NADP_OxRdtase_dom"/>
</dbReference>